<dbReference type="Proteomes" id="UP000183076">
    <property type="component" value="Unassembled WGS sequence"/>
</dbReference>
<reference evidence="2" key="1">
    <citation type="submission" date="2016-10" db="EMBL/GenBank/DDBJ databases">
        <authorList>
            <person name="Varghese N."/>
            <person name="Submissions S."/>
        </authorList>
    </citation>
    <scope>NUCLEOTIDE SEQUENCE [LARGE SCALE GENOMIC DNA]</scope>
    <source>
        <strain evidence="2">DSM 10014</strain>
    </source>
</reference>
<dbReference type="STRING" id="60137.SAMN04488041_103157"/>
<accession>A0A1H2W5K9</accession>
<sequence>MADSTETEHRRLAILKHLERSSEFTSNASILIDVVRGVGIASSDAQIRGALAWLDEQELIEMTDHGHVVIATATVRGAEVARGLVQHPGVKRPTARR</sequence>
<dbReference type="RefSeq" id="WP_074635312.1">
    <property type="nucleotide sequence ID" value="NZ_CP160849.1"/>
</dbReference>
<gene>
    <name evidence="1" type="ORF">SAMN04488041_103157</name>
</gene>
<evidence type="ECO:0008006" key="3">
    <source>
        <dbReference type="Google" id="ProtNLM"/>
    </source>
</evidence>
<dbReference type="EMBL" id="FNNB01000003">
    <property type="protein sequence ID" value="SDW75838.1"/>
    <property type="molecule type" value="Genomic_DNA"/>
</dbReference>
<protein>
    <recommendedName>
        <fullName evidence="3">ArsR family transcriptional regulator</fullName>
    </recommendedName>
</protein>
<dbReference type="GeneID" id="94021274"/>
<name>A0A1H2W5K9_9RHOB</name>
<proteinExistence type="predicted"/>
<organism evidence="1 2">
    <name type="scientific">Sulfitobacter pontiacus</name>
    <dbReference type="NCBI Taxonomy" id="60137"/>
    <lineage>
        <taxon>Bacteria</taxon>
        <taxon>Pseudomonadati</taxon>
        <taxon>Pseudomonadota</taxon>
        <taxon>Alphaproteobacteria</taxon>
        <taxon>Rhodobacterales</taxon>
        <taxon>Roseobacteraceae</taxon>
        <taxon>Sulfitobacter</taxon>
    </lineage>
</organism>
<dbReference type="AlphaFoldDB" id="A0A1H2W5K9"/>
<evidence type="ECO:0000313" key="2">
    <source>
        <dbReference type="Proteomes" id="UP000183076"/>
    </source>
</evidence>
<evidence type="ECO:0000313" key="1">
    <source>
        <dbReference type="EMBL" id="SDW75838.1"/>
    </source>
</evidence>